<feature type="domain" description="YchJ-like middle NTF2-like" evidence="1">
    <location>
        <begin position="44"/>
        <end position="135"/>
    </location>
</feature>
<proteinExistence type="predicted"/>
<dbReference type="RefSeq" id="WP_416204461.1">
    <property type="nucleotide sequence ID" value="NZ_JBBKTX010000001.1"/>
</dbReference>
<dbReference type="InterPro" id="IPR048469">
    <property type="entry name" value="YchJ-like_M"/>
</dbReference>
<organism evidence="2 3">
    <name type="scientific">Oceanobacter antarcticus</name>
    <dbReference type="NCBI Taxonomy" id="3133425"/>
    <lineage>
        <taxon>Bacteria</taxon>
        <taxon>Pseudomonadati</taxon>
        <taxon>Pseudomonadota</taxon>
        <taxon>Gammaproteobacteria</taxon>
        <taxon>Oceanospirillales</taxon>
        <taxon>Oceanospirillaceae</taxon>
        <taxon>Oceanobacter</taxon>
    </lineage>
</organism>
<dbReference type="Pfam" id="PF17775">
    <property type="entry name" value="YchJ_M-like"/>
    <property type="match status" value="1"/>
</dbReference>
<comment type="caution">
    <text evidence="2">The sequence shown here is derived from an EMBL/GenBank/DDBJ whole genome shotgun (WGS) entry which is preliminary data.</text>
</comment>
<dbReference type="Proteomes" id="UP001620597">
    <property type="component" value="Unassembled WGS sequence"/>
</dbReference>
<dbReference type="InterPro" id="IPR004027">
    <property type="entry name" value="SEC_C_motif"/>
</dbReference>
<sequence length="163" mass="18191">MTPDSPCPCGSSQGHGSSHRSFDSAVLDYGHCCQPLHLGQPAASAEALMRSRYCAYVLGLEAYLLESWHPETRPVGPVCDASTRWYGLKIESSEEQGESGTVCFRATFRAHGRWQTLHECSHFVKQDDHWRYHDGEADWQQLQPGRNDPCPCGSGEKFKKCCA</sequence>
<protein>
    <submittedName>
        <fullName evidence="2">YchJ family metal-binding protein</fullName>
    </submittedName>
</protein>
<dbReference type="PANTHER" id="PTHR33747:SF1">
    <property type="entry name" value="ADENYLATE CYCLASE-ASSOCIATED CAP C-TERMINAL DOMAIN-CONTAINING PROTEIN"/>
    <property type="match status" value="1"/>
</dbReference>
<accession>A0ABW8NDE8</accession>
<name>A0ABW8NDE8_9GAMM</name>
<dbReference type="SUPFAM" id="SSF54427">
    <property type="entry name" value="NTF2-like"/>
    <property type="match status" value="1"/>
</dbReference>
<dbReference type="Pfam" id="PF02810">
    <property type="entry name" value="SEC-C"/>
    <property type="match status" value="1"/>
</dbReference>
<dbReference type="EMBL" id="JBBKTX010000001">
    <property type="protein sequence ID" value="MFK4750918.1"/>
    <property type="molecule type" value="Genomic_DNA"/>
</dbReference>
<dbReference type="SUPFAM" id="SSF103642">
    <property type="entry name" value="Sec-C motif"/>
    <property type="match status" value="1"/>
</dbReference>
<evidence type="ECO:0000259" key="1">
    <source>
        <dbReference type="Pfam" id="PF17775"/>
    </source>
</evidence>
<dbReference type="InterPro" id="IPR032710">
    <property type="entry name" value="NTF2-like_dom_sf"/>
</dbReference>
<keyword evidence="3" id="KW-1185">Reference proteome</keyword>
<dbReference type="Gene3D" id="3.10.450.50">
    <property type="match status" value="1"/>
</dbReference>
<evidence type="ECO:0000313" key="2">
    <source>
        <dbReference type="EMBL" id="MFK4750918.1"/>
    </source>
</evidence>
<evidence type="ECO:0000313" key="3">
    <source>
        <dbReference type="Proteomes" id="UP001620597"/>
    </source>
</evidence>
<dbReference type="PANTHER" id="PTHR33747">
    <property type="entry name" value="UPF0225 PROTEIN SCO1677"/>
    <property type="match status" value="1"/>
</dbReference>
<gene>
    <name evidence="2" type="ORF">WG929_00710</name>
</gene>
<reference evidence="2 3" key="1">
    <citation type="submission" date="2024-03" db="EMBL/GenBank/DDBJ databases">
        <title>High-quality draft genome sequence of Oceanobacter sp. wDCs-4.</title>
        <authorList>
            <person name="Dong C."/>
        </authorList>
    </citation>
    <scope>NUCLEOTIDE SEQUENCE [LARGE SCALE GENOMIC DNA]</scope>
    <source>
        <strain evidence="3">wDCs-4</strain>
    </source>
</reference>